<feature type="compositionally biased region" description="Polar residues" evidence="1">
    <location>
        <begin position="289"/>
        <end position="300"/>
    </location>
</feature>
<evidence type="ECO:0000313" key="5">
    <source>
        <dbReference type="EMBL" id="CAF4452809.1"/>
    </source>
</evidence>
<evidence type="ECO:0000313" key="2">
    <source>
        <dbReference type="EMBL" id="CAF4160800.1"/>
    </source>
</evidence>
<evidence type="ECO:0000256" key="1">
    <source>
        <dbReference type="SAM" id="MobiDB-lite"/>
    </source>
</evidence>
<feature type="compositionally biased region" description="Polar residues" evidence="1">
    <location>
        <begin position="100"/>
        <end position="109"/>
    </location>
</feature>
<dbReference type="EMBL" id="CAJOBP010001571">
    <property type="protein sequence ID" value="CAF4294733.1"/>
    <property type="molecule type" value="Genomic_DNA"/>
</dbReference>
<dbReference type="Proteomes" id="UP000663848">
    <property type="component" value="Unassembled WGS sequence"/>
</dbReference>
<dbReference type="EMBL" id="CAJOBS010000222">
    <property type="protein sequence ID" value="CAF4527791.1"/>
    <property type="molecule type" value="Genomic_DNA"/>
</dbReference>
<evidence type="ECO:0000313" key="4">
    <source>
        <dbReference type="EMBL" id="CAF4318707.1"/>
    </source>
</evidence>
<keyword evidence="8" id="KW-1185">Reference proteome</keyword>
<dbReference type="EMBL" id="CAJOBO010000202">
    <property type="protein sequence ID" value="CAF4160800.1"/>
    <property type="molecule type" value="Genomic_DNA"/>
</dbReference>
<feature type="region of interest" description="Disordered" evidence="1">
    <location>
        <begin position="256"/>
        <end position="300"/>
    </location>
</feature>
<feature type="region of interest" description="Disordered" evidence="1">
    <location>
        <begin position="79"/>
        <end position="120"/>
    </location>
</feature>
<dbReference type="Proteomes" id="UP000663851">
    <property type="component" value="Unassembled WGS sequence"/>
</dbReference>
<feature type="region of interest" description="Disordered" evidence="1">
    <location>
        <begin position="1"/>
        <end position="25"/>
    </location>
</feature>
<protein>
    <submittedName>
        <fullName evidence="6">Uncharacterized protein</fullName>
    </submittedName>
</protein>
<dbReference type="EMBL" id="CAJOBR010000037">
    <property type="protein sequence ID" value="CAF4452809.1"/>
    <property type="molecule type" value="Genomic_DNA"/>
</dbReference>
<evidence type="ECO:0000313" key="7">
    <source>
        <dbReference type="Proteomes" id="UP000663838"/>
    </source>
</evidence>
<dbReference type="Proteomes" id="UP000663862">
    <property type="component" value="Unassembled WGS sequence"/>
</dbReference>
<feature type="compositionally biased region" description="Low complexity" evidence="1">
    <location>
        <begin position="83"/>
        <end position="99"/>
    </location>
</feature>
<accession>A0A820XC51</accession>
<feature type="compositionally biased region" description="Low complexity" evidence="1">
    <location>
        <begin position="8"/>
        <end position="18"/>
    </location>
</feature>
<comment type="caution">
    <text evidence="6">The sequence shown here is derived from an EMBL/GenBank/DDBJ whole genome shotgun (WGS) entry which is preliminary data.</text>
</comment>
<proteinExistence type="predicted"/>
<organism evidence="6 7">
    <name type="scientific">Rotaria socialis</name>
    <dbReference type="NCBI Taxonomy" id="392032"/>
    <lineage>
        <taxon>Eukaryota</taxon>
        <taxon>Metazoa</taxon>
        <taxon>Spiralia</taxon>
        <taxon>Gnathifera</taxon>
        <taxon>Rotifera</taxon>
        <taxon>Eurotatoria</taxon>
        <taxon>Bdelloidea</taxon>
        <taxon>Philodinida</taxon>
        <taxon>Philodinidae</taxon>
        <taxon>Rotaria</taxon>
    </lineage>
</organism>
<dbReference type="EMBL" id="CAJOBQ010000289">
    <property type="protein sequence ID" value="CAF4318707.1"/>
    <property type="molecule type" value="Genomic_DNA"/>
</dbReference>
<sequence length="395" mass="44792">MDLDPMISSSQEDYSYSDYDNRPIRPMNQEAFNETLARLPILIDEDDYNNRTNGSSDSSINIKARLTNRRQPILAYSTRRKNNLQSSSTSNTNNNQSLLHVNTTTGTPKSNKRKLGGCTPTVTPSANKVIKQLDCRQELIQLKEENKLLAQSHETDLENFKQEHQTTIDVLVEEFKLQREQFDASIADKEQSIIQTNLELDNLRNDHTLLLVEKETLEKIVAEYQLFKDEMTNKLNDNEMTIKSLQEEIEKLTKIQQQQRQEKKSINKSTLTNGRMPLKGTSTDRPRTAGSTLSTNTKTELNRSKTITKMSVTRGTKQDELTTIPSSSVHITLNKSNSSTGSSTSTKKLPQFKSKIKPNVIIEDKKKSVSSVPLIEKRTSLISTRTRSKVVPTKS</sequence>
<name>A0A820XC51_9BILA</name>
<evidence type="ECO:0000313" key="3">
    <source>
        <dbReference type="EMBL" id="CAF4294733.1"/>
    </source>
</evidence>
<dbReference type="Proteomes" id="UP000663838">
    <property type="component" value="Unassembled WGS sequence"/>
</dbReference>
<gene>
    <name evidence="2" type="ORF">HFQ381_LOCUS4954</name>
    <name evidence="5" type="ORF">QYT958_LOCUS776</name>
    <name evidence="6" type="ORF">TOA249_LOCUS5497</name>
    <name evidence="4" type="ORF">TSG867_LOCUS7402</name>
    <name evidence="3" type="ORF">UJA718_LOCUS12248</name>
</gene>
<dbReference type="Proteomes" id="UP000663873">
    <property type="component" value="Unassembled WGS sequence"/>
</dbReference>
<reference evidence="6" key="1">
    <citation type="submission" date="2021-02" db="EMBL/GenBank/DDBJ databases">
        <authorList>
            <person name="Nowell W R."/>
        </authorList>
    </citation>
    <scope>NUCLEOTIDE SEQUENCE</scope>
</reference>
<evidence type="ECO:0000313" key="6">
    <source>
        <dbReference type="EMBL" id="CAF4527791.1"/>
    </source>
</evidence>
<evidence type="ECO:0000313" key="8">
    <source>
        <dbReference type="Proteomes" id="UP000663873"/>
    </source>
</evidence>
<dbReference type="AlphaFoldDB" id="A0A820XC51"/>